<feature type="compositionally biased region" description="Low complexity" evidence="1">
    <location>
        <begin position="26"/>
        <end position="40"/>
    </location>
</feature>
<dbReference type="KEGG" id="bvz:BRAD3257_4494"/>
<proteinExistence type="predicted"/>
<gene>
    <name evidence="2" type="ORF">BRAD3257_4494</name>
</gene>
<name>A0A2U3Q2C6_9BRAD</name>
<feature type="region of interest" description="Disordered" evidence="1">
    <location>
        <begin position="83"/>
        <end position="135"/>
    </location>
</feature>
<reference evidence="2 3" key="1">
    <citation type="submission" date="2018-03" db="EMBL/GenBank/DDBJ databases">
        <authorList>
            <person name="Gully D."/>
        </authorList>
    </citation>
    <scope>NUCLEOTIDE SEQUENCE [LARGE SCALE GENOMIC DNA]</scope>
    <source>
        <strain evidence="2">ORS3257</strain>
    </source>
</reference>
<dbReference type="Proteomes" id="UP000246085">
    <property type="component" value="Chromosome BRAD3257"/>
</dbReference>
<evidence type="ECO:0000313" key="3">
    <source>
        <dbReference type="Proteomes" id="UP000246085"/>
    </source>
</evidence>
<accession>A0A2U3Q2C6</accession>
<evidence type="ECO:0000256" key="1">
    <source>
        <dbReference type="SAM" id="MobiDB-lite"/>
    </source>
</evidence>
<feature type="compositionally biased region" description="Basic and acidic residues" evidence="1">
    <location>
        <begin position="11"/>
        <end position="25"/>
    </location>
</feature>
<protein>
    <submittedName>
        <fullName evidence="2">Uncharacterized protein</fullName>
    </submittedName>
</protein>
<evidence type="ECO:0000313" key="2">
    <source>
        <dbReference type="EMBL" id="SPP95479.1"/>
    </source>
</evidence>
<organism evidence="2 3">
    <name type="scientific">Bradyrhizobium vignae</name>
    <dbReference type="NCBI Taxonomy" id="1549949"/>
    <lineage>
        <taxon>Bacteria</taxon>
        <taxon>Pseudomonadati</taxon>
        <taxon>Pseudomonadota</taxon>
        <taxon>Alphaproteobacteria</taxon>
        <taxon>Hyphomicrobiales</taxon>
        <taxon>Nitrobacteraceae</taxon>
        <taxon>Bradyrhizobium</taxon>
    </lineage>
</organism>
<dbReference type="EMBL" id="LS398110">
    <property type="protein sequence ID" value="SPP95479.1"/>
    <property type="molecule type" value="Genomic_DNA"/>
</dbReference>
<sequence length="135" mass="14513">MLCRDGLAGDQRGDSGKRKSDETRAQQHQAAGGQGQEAIGYEVMVAHGTPAAPVFDARSDRSNSSERAALKEVMLAARASAFRPSCGNLQTHGPGRSPRLLDPSVPKQSRSSSNSKTRPYIRENACSLAQSKEFR</sequence>
<dbReference type="AlphaFoldDB" id="A0A2U3Q2C6"/>
<feature type="compositionally biased region" description="Polar residues" evidence="1">
    <location>
        <begin position="106"/>
        <end position="117"/>
    </location>
</feature>
<feature type="region of interest" description="Disordered" evidence="1">
    <location>
        <begin position="1"/>
        <end position="41"/>
    </location>
</feature>